<dbReference type="Pfam" id="PF00364">
    <property type="entry name" value="Biotin_lipoyl"/>
    <property type="match status" value="1"/>
</dbReference>
<dbReference type="NCBIfam" id="NF004547">
    <property type="entry name" value="PRK05889.1"/>
    <property type="match status" value="1"/>
</dbReference>
<protein>
    <submittedName>
        <fullName evidence="3">Acetyl-CoA carboxylase biotin carboxyl carrier protein subunit</fullName>
    </submittedName>
</protein>
<proteinExistence type="predicted"/>
<keyword evidence="1" id="KW-0092">Biotin</keyword>
<dbReference type="FunFam" id="2.40.50.100:FF:000003">
    <property type="entry name" value="Acetyl-CoA carboxylase biotin carboxyl carrier protein"/>
    <property type="match status" value="1"/>
</dbReference>
<dbReference type="Gene3D" id="2.40.50.100">
    <property type="match status" value="1"/>
</dbReference>
<dbReference type="SUPFAM" id="SSF51230">
    <property type="entry name" value="Single hybrid motif"/>
    <property type="match status" value="1"/>
</dbReference>
<dbReference type="PANTHER" id="PTHR45266:SF3">
    <property type="entry name" value="OXALOACETATE DECARBOXYLASE ALPHA CHAIN"/>
    <property type="match status" value="1"/>
</dbReference>
<sequence length="70" mass="7497">MAELIAPIAGNVWKILVAEGDKVELDDELIILEALKMETPIYCDEGGTVTAIKVKEGDAVNEGDVLVVID</sequence>
<evidence type="ECO:0000259" key="2">
    <source>
        <dbReference type="PROSITE" id="PS50968"/>
    </source>
</evidence>
<reference evidence="3 4" key="1">
    <citation type="submission" date="2017-03" db="EMBL/GenBank/DDBJ databases">
        <title>Genome sequence of Geothermobacter sp. EPR-M, Deep-Sea Iron Reducer.</title>
        <authorList>
            <person name="Tully B."/>
            <person name="Savalia P."/>
            <person name="Abuyen K."/>
            <person name="Baughan C."/>
            <person name="Romero E."/>
            <person name="Ronkowski C."/>
            <person name="Torres B."/>
            <person name="Tremblay J."/>
            <person name="Trujillo A."/>
            <person name="Tyler M."/>
            <person name="Perez-Rodriguez I."/>
            <person name="Amend J."/>
        </authorList>
    </citation>
    <scope>NUCLEOTIDE SEQUENCE [LARGE SCALE GENOMIC DNA]</scope>
    <source>
        <strain evidence="3 4">EPR-M</strain>
    </source>
</reference>
<name>A0A1X0Y2F7_9BACT</name>
<dbReference type="PROSITE" id="PS50968">
    <property type="entry name" value="BIOTINYL_LIPOYL"/>
    <property type="match status" value="1"/>
</dbReference>
<dbReference type="PANTHER" id="PTHR45266">
    <property type="entry name" value="OXALOACETATE DECARBOXYLASE ALPHA CHAIN"/>
    <property type="match status" value="1"/>
</dbReference>
<dbReference type="EMBL" id="NAAD01000012">
    <property type="protein sequence ID" value="ORJ59299.1"/>
    <property type="molecule type" value="Genomic_DNA"/>
</dbReference>
<keyword evidence="4" id="KW-1185">Reference proteome</keyword>
<evidence type="ECO:0000313" key="3">
    <source>
        <dbReference type="EMBL" id="ORJ59299.1"/>
    </source>
</evidence>
<dbReference type="InterPro" id="IPR050709">
    <property type="entry name" value="Biotin_Carboxyl_Carrier/Decarb"/>
</dbReference>
<dbReference type="OrthoDB" id="9812676at2"/>
<dbReference type="STRING" id="1969733.B5V00_10420"/>
<dbReference type="RefSeq" id="WP_085010729.1">
    <property type="nucleotide sequence ID" value="NZ_NAAD01000012.1"/>
</dbReference>
<evidence type="ECO:0000313" key="4">
    <source>
        <dbReference type="Proteomes" id="UP000193136"/>
    </source>
</evidence>
<dbReference type="Proteomes" id="UP000193136">
    <property type="component" value="Unassembled WGS sequence"/>
</dbReference>
<comment type="caution">
    <text evidence="3">The sequence shown here is derived from an EMBL/GenBank/DDBJ whole genome shotgun (WGS) entry which is preliminary data.</text>
</comment>
<dbReference type="AlphaFoldDB" id="A0A1X0Y2F7"/>
<feature type="domain" description="Lipoyl-binding" evidence="2">
    <location>
        <begin position="1"/>
        <end position="70"/>
    </location>
</feature>
<dbReference type="InterPro" id="IPR011053">
    <property type="entry name" value="Single_hybrid_motif"/>
</dbReference>
<dbReference type="InterPro" id="IPR000089">
    <property type="entry name" value="Biotin_lipoyl"/>
</dbReference>
<dbReference type="CDD" id="cd06850">
    <property type="entry name" value="biotinyl_domain"/>
    <property type="match status" value="1"/>
</dbReference>
<gene>
    <name evidence="3" type="ORF">B5V00_10420</name>
</gene>
<evidence type="ECO:0000256" key="1">
    <source>
        <dbReference type="ARBA" id="ARBA00023267"/>
    </source>
</evidence>
<accession>A0A1X0Y2F7</accession>
<dbReference type="NCBIfam" id="NF006079">
    <property type="entry name" value="PRK08225.1"/>
    <property type="match status" value="1"/>
</dbReference>
<organism evidence="3 4">
    <name type="scientific">Geothermobacter hydrogeniphilus</name>
    <dbReference type="NCBI Taxonomy" id="1969733"/>
    <lineage>
        <taxon>Bacteria</taxon>
        <taxon>Pseudomonadati</taxon>
        <taxon>Thermodesulfobacteriota</taxon>
        <taxon>Desulfuromonadia</taxon>
        <taxon>Desulfuromonadales</taxon>
        <taxon>Geothermobacteraceae</taxon>
        <taxon>Geothermobacter</taxon>
    </lineage>
</organism>